<protein>
    <submittedName>
        <fullName evidence="1">Uncharacterized protein</fullName>
    </submittedName>
</protein>
<keyword evidence="2" id="KW-1185">Reference proteome</keyword>
<gene>
    <name evidence="1" type="ORF">HMPREF9336_04192</name>
</gene>
<dbReference type="STRING" id="679197.HMPREF9336_04192"/>
<evidence type="ECO:0000313" key="1">
    <source>
        <dbReference type="EMBL" id="ERG69301.1"/>
    </source>
</evidence>
<dbReference type="AlphaFoldDB" id="U1LMX4"/>
<organism evidence="1 2">
    <name type="scientific">Segniliparus rugosus (strain ATCC BAA-974 / DSM 45345 / CCUG 50838 / CIP 108380 / JCM 13579 / CDC 945)</name>
    <dbReference type="NCBI Taxonomy" id="679197"/>
    <lineage>
        <taxon>Bacteria</taxon>
        <taxon>Bacillati</taxon>
        <taxon>Actinomycetota</taxon>
        <taxon>Actinomycetes</taxon>
        <taxon>Mycobacteriales</taxon>
        <taxon>Segniliparaceae</taxon>
        <taxon>Segniliparus</taxon>
    </lineage>
</organism>
<evidence type="ECO:0000313" key="2">
    <source>
        <dbReference type="Proteomes" id="UP000004816"/>
    </source>
</evidence>
<comment type="caution">
    <text evidence="1">The sequence shown here is derived from an EMBL/GenBank/DDBJ whole genome shotgun (WGS) entry which is preliminary data.</text>
</comment>
<reference evidence="1 2" key="1">
    <citation type="journal article" date="2011" name="Stand. Genomic Sci.">
        <title>High quality draft genome sequence of Segniliparus rugosus CDC 945(T)= (ATCC BAA-974(T)).</title>
        <authorList>
            <person name="Earl A.M."/>
            <person name="Desjardins C.A."/>
            <person name="Fitzgerald M.G."/>
            <person name="Arachchi H.M."/>
            <person name="Zeng Q."/>
            <person name="Mehta T."/>
            <person name="Griggs A."/>
            <person name="Birren B.W."/>
            <person name="Toney N.C."/>
            <person name="Carr J."/>
            <person name="Posey J."/>
            <person name="Butler W.R."/>
        </authorList>
    </citation>
    <scope>NUCLEOTIDE SEQUENCE [LARGE SCALE GENOMIC DNA]</scope>
    <source>
        <strain evidence="2">ATCC BAA-974 / DSM 45345 / CCUG 50838 / CIP 108380 / JCM 13579 / CDC 945</strain>
    </source>
</reference>
<sequence length="59" mass="6724">MYHTVVSLRNGQVLEVTGDKPLIDICENLLSITDSDGDTYSFYWPNVSFYFTARGDDDE</sequence>
<name>U1LMX4_SEGRC</name>
<proteinExistence type="predicted"/>
<accession>U1LMX4</accession>
<dbReference type="HOGENOM" id="CLU_2958135_0_0_11"/>
<dbReference type="Proteomes" id="UP000004816">
    <property type="component" value="Unassembled WGS sequence"/>
</dbReference>
<dbReference type="EMBL" id="ACZI02000002">
    <property type="protein sequence ID" value="ERG69301.1"/>
    <property type="molecule type" value="Genomic_DNA"/>
</dbReference>